<name>A0A4U6BKZ7_9BRAD</name>
<evidence type="ECO:0000259" key="5">
    <source>
        <dbReference type="Pfam" id="PF00465"/>
    </source>
</evidence>
<evidence type="ECO:0000256" key="2">
    <source>
        <dbReference type="ARBA" id="ARBA00007358"/>
    </source>
</evidence>
<dbReference type="GO" id="GO:0046872">
    <property type="term" value="F:metal ion binding"/>
    <property type="evidence" value="ECO:0007669"/>
    <property type="project" value="InterPro"/>
</dbReference>
<dbReference type="AlphaFoldDB" id="A0A4U6BKZ7"/>
<keyword evidence="4" id="KW-0520">NAD</keyword>
<reference evidence="7" key="1">
    <citation type="submission" date="2019-04" db="EMBL/GenBank/DDBJ databases">
        <title>Whole genome sequencing of cave bacteria.</title>
        <authorList>
            <person name="Gan H.M."/>
            <person name="Barton H."/>
            <person name="Savka M.A."/>
        </authorList>
    </citation>
    <scope>NUCLEOTIDE SEQUENCE [LARGE SCALE GENOMIC DNA]</scope>
    <source>
        <strain evidence="7">LC387</strain>
    </source>
</reference>
<dbReference type="Pfam" id="PF25137">
    <property type="entry name" value="ADH_Fe_C"/>
    <property type="match status" value="1"/>
</dbReference>
<feature type="domain" description="Alcohol dehydrogenase iron-type/glycerol dehydrogenase GldA" evidence="5">
    <location>
        <begin position="11"/>
        <end position="181"/>
    </location>
</feature>
<evidence type="ECO:0000313" key="8">
    <source>
        <dbReference type="Proteomes" id="UP000034832"/>
    </source>
</evidence>
<dbReference type="PANTHER" id="PTHR11496">
    <property type="entry name" value="ALCOHOL DEHYDROGENASE"/>
    <property type="match status" value="1"/>
</dbReference>
<proteinExistence type="inferred from homology"/>
<evidence type="ECO:0000313" key="7">
    <source>
        <dbReference type="EMBL" id="TKT70481.1"/>
    </source>
</evidence>
<protein>
    <submittedName>
        <fullName evidence="7">Iron-containing alcohol dehydrogenase</fullName>
    </submittedName>
</protein>
<dbReference type="PROSITE" id="PS00060">
    <property type="entry name" value="ADH_IRON_2"/>
    <property type="match status" value="1"/>
</dbReference>
<evidence type="ECO:0000256" key="3">
    <source>
        <dbReference type="ARBA" id="ARBA00023002"/>
    </source>
</evidence>
<dbReference type="OrthoDB" id="9815791at2"/>
<dbReference type="InterPro" id="IPR039697">
    <property type="entry name" value="Alcohol_dehydrogenase_Fe"/>
</dbReference>
<dbReference type="Gene3D" id="3.40.50.1970">
    <property type="match status" value="1"/>
</dbReference>
<dbReference type="Pfam" id="PF00465">
    <property type="entry name" value="Fe-ADH"/>
    <property type="match status" value="1"/>
</dbReference>
<feature type="domain" description="Fe-containing alcohol dehydrogenase-like C-terminal" evidence="6">
    <location>
        <begin position="194"/>
        <end position="378"/>
    </location>
</feature>
<accession>A0A4U6BKZ7</accession>
<dbReference type="Proteomes" id="UP000034832">
    <property type="component" value="Unassembled WGS sequence"/>
</dbReference>
<dbReference type="SUPFAM" id="SSF56796">
    <property type="entry name" value="Dehydroquinate synthase-like"/>
    <property type="match status" value="1"/>
</dbReference>
<evidence type="ECO:0000259" key="6">
    <source>
        <dbReference type="Pfam" id="PF25137"/>
    </source>
</evidence>
<dbReference type="EMBL" id="LBIA02000001">
    <property type="protein sequence ID" value="TKT70481.1"/>
    <property type="molecule type" value="Genomic_DNA"/>
</dbReference>
<comment type="cofactor">
    <cofactor evidence="1">
        <name>Fe cation</name>
        <dbReference type="ChEBI" id="CHEBI:24875"/>
    </cofactor>
</comment>
<dbReference type="GO" id="GO:0004022">
    <property type="term" value="F:alcohol dehydrogenase (NAD+) activity"/>
    <property type="evidence" value="ECO:0007669"/>
    <property type="project" value="TreeGrafter"/>
</dbReference>
<dbReference type="PANTHER" id="PTHR11496:SF102">
    <property type="entry name" value="ALCOHOL DEHYDROGENASE 4"/>
    <property type="match status" value="1"/>
</dbReference>
<keyword evidence="3" id="KW-0560">Oxidoreductase</keyword>
<dbReference type="InterPro" id="IPR056798">
    <property type="entry name" value="ADH_Fe_C"/>
</dbReference>
<comment type="caution">
    <text evidence="7">The sequence shown here is derived from an EMBL/GenBank/DDBJ whole genome shotgun (WGS) entry which is preliminary data.</text>
</comment>
<evidence type="ECO:0000256" key="1">
    <source>
        <dbReference type="ARBA" id="ARBA00001962"/>
    </source>
</evidence>
<evidence type="ECO:0000256" key="4">
    <source>
        <dbReference type="ARBA" id="ARBA00023027"/>
    </source>
</evidence>
<comment type="similarity">
    <text evidence="2">Belongs to the iron-containing alcohol dehydrogenase family.</text>
</comment>
<dbReference type="Gene3D" id="1.20.1090.10">
    <property type="entry name" value="Dehydroquinate synthase-like - alpha domain"/>
    <property type="match status" value="1"/>
</dbReference>
<organism evidence="7 8">
    <name type="scientific">Afipia massiliensis</name>
    <dbReference type="NCBI Taxonomy" id="211460"/>
    <lineage>
        <taxon>Bacteria</taxon>
        <taxon>Pseudomonadati</taxon>
        <taxon>Pseudomonadota</taxon>
        <taxon>Alphaproteobacteria</taxon>
        <taxon>Hyphomicrobiales</taxon>
        <taxon>Nitrobacteraceae</taxon>
        <taxon>Afipia</taxon>
    </lineage>
</organism>
<dbReference type="STRING" id="211460.YH63_15785"/>
<keyword evidence="8" id="KW-1185">Reference proteome</keyword>
<dbReference type="InterPro" id="IPR001670">
    <property type="entry name" value="ADH_Fe/GldA"/>
</dbReference>
<dbReference type="InterPro" id="IPR018211">
    <property type="entry name" value="ADH_Fe_CS"/>
</dbReference>
<gene>
    <name evidence="7" type="ORF">YH63_003100</name>
</gene>
<sequence length="385" mass="40883">MRFFDYIDQDRIVFEAAAAEAVIAEVERRRATRVFVVSTRSLTKSAQVQDIISMLGAVCVGHSDLIEAHVPLPLVAKLAQIIGSARPDLVVVIGGGSAIDSVKIATLALTHGLSSEGELLRHTAAQIGSSDKLPPYRTIAIPTTLSGAEFGVIGGGVDPESGIKHMFRAPYFCAATVIYDPHLATLTPPWLWLSTGMRAVDHAVEGFLSPDANPFSDGTALHGLRQLALGLPNSKLNPEDWRARSEGQMGVWLAAAGLGRVRYGASHGIGHQLGALAGVPHGYTSCVLLPAVLAYNFAVVGNRYTEISSALGGAGESAVAVVAEFVARLDLPRNLHDLKVERSLLPKIAQSSLANPFVQANPRTIATAEEAMQILEMAWDGKYEA</sequence>
<dbReference type="CDD" id="cd08192">
    <property type="entry name" value="MAR-like"/>
    <property type="match status" value="1"/>
</dbReference>
<dbReference type="RefSeq" id="WP_046828864.1">
    <property type="nucleotide sequence ID" value="NZ_LBIA02000001.1"/>
</dbReference>